<evidence type="ECO:0000313" key="8">
    <source>
        <dbReference type="Proteomes" id="UP000054454"/>
    </source>
</evidence>
<dbReference type="InterPro" id="IPR013946">
    <property type="entry name" value="NCA2-like"/>
</dbReference>
<comment type="caution">
    <text evidence="7">The sequence shown here is derived from an EMBL/GenBank/DDBJ whole genome shotgun (WGS) entry which is preliminary data.</text>
</comment>
<sequence>MESTIDTLIKDLRYQLNFIKIDNLELKEIKQDLDVFKGKISIIRVNELLKRISKEKENDINWLILSFCTINVYEHFLGYLFKHTLPISEGLIYWDKIASSPWLSIIYLLQTLPLRIFSFIRHNFIFSQNNFSFQVFRNIKKHIQNRSLFHKIAFPNIFIHEGSQLLPIYSLIRHEILEKQKYLLNLQKQKAIAIGYLMNISFDLEKNWKEVTVKRIELLSNSISQISEKEHKIFFPNSLSSTATFLNDIINNITQIQQMSSLHIRNYGRPSIFIRYWLPVLIFSFSASSIFQIVLSKKKALSEWLKEFIKTSINFWKNWVISPIEKIVSIIHHDRQSEIALMSKKSLETDLQSLERMVVDFAIDNPAYSQEKSIETLRENVRLGDLTSTLLAYEKHMKTPIKSIITGRLIRSLLIQIQKTKVDVEVVINGIDKLLKSQELVFGFIGVMPGLTVCYLILKYFFGIWNKKNIAKKRLKTKILPSLRNIERILLMSNNQDTLSYYDLGLLLCEVQVLRSYASALPANVHTSYLQDLHDLENIKTLKITNRLRVVDRILRLLQ</sequence>
<keyword evidence="4" id="KW-0496">Mitochondrion</keyword>
<dbReference type="PANTHER" id="PTHR28234:SF1">
    <property type="entry name" value="NUCLEAR CONTROL OF ATPASE PROTEIN 2"/>
    <property type="match status" value="1"/>
</dbReference>
<organism evidence="7 8">
    <name type="scientific">Pneumocystis carinii (strain B80)</name>
    <name type="common">Rat pneumocystis pneumonia agent</name>
    <name type="synonym">Pneumocystis carinii f. sp. carinii</name>
    <dbReference type="NCBI Taxonomy" id="1408658"/>
    <lineage>
        <taxon>Eukaryota</taxon>
        <taxon>Fungi</taxon>
        <taxon>Dikarya</taxon>
        <taxon>Ascomycota</taxon>
        <taxon>Taphrinomycotina</taxon>
        <taxon>Pneumocystomycetes</taxon>
        <taxon>Pneumocystaceae</taxon>
        <taxon>Pneumocystis</taxon>
    </lineage>
</organism>
<feature type="transmembrane region" description="Helical" evidence="6">
    <location>
        <begin position="101"/>
        <end position="120"/>
    </location>
</feature>
<gene>
    <name evidence="7" type="ORF">T552_04134</name>
</gene>
<evidence type="ECO:0000256" key="3">
    <source>
        <dbReference type="ARBA" id="ARBA00022989"/>
    </source>
</evidence>
<dbReference type="EMBL" id="LFVZ01000008">
    <property type="protein sequence ID" value="KTW28019.1"/>
    <property type="molecule type" value="Genomic_DNA"/>
</dbReference>
<dbReference type="RefSeq" id="XP_018225728.1">
    <property type="nucleotide sequence ID" value="XM_018372185.1"/>
</dbReference>
<reference evidence="8" key="1">
    <citation type="journal article" date="2016" name="Nat. Commun.">
        <title>Genome analysis of three Pneumocystis species reveals adaptation mechanisms to life exclusively in mammalian hosts.</title>
        <authorList>
            <person name="Ma L."/>
            <person name="Chen Z."/>
            <person name="Huang D.W."/>
            <person name="Kutty G."/>
            <person name="Ishihara M."/>
            <person name="Wang H."/>
            <person name="Abouelleil A."/>
            <person name="Bishop L."/>
            <person name="Davey E."/>
            <person name="Deng R."/>
            <person name="Deng X."/>
            <person name="Fan L."/>
            <person name="Fantoni G."/>
            <person name="Fitzgerald M."/>
            <person name="Gogineni E."/>
            <person name="Goldberg J.M."/>
            <person name="Handley G."/>
            <person name="Hu X."/>
            <person name="Huber C."/>
            <person name="Jiao X."/>
            <person name="Jones K."/>
            <person name="Levin J.Z."/>
            <person name="Liu Y."/>
            <person name="Macdonald P."/>
            <person name="Melnikov A."/>
            <person name="Raley C."/>
            <person name="Sassi M."/>
            <person name="Sherman B.T."/>
            <person name="Song X."/>
            <person name="Sykes S."/>
            <person name="Tran B."/>
            <person name="Walsh L."/>
            <person name="Xia Y."/>
            <person name="Yang J."/>
            <person name="Young S."/>
            <person name="Zeng Q."/>
            <person name="Zheng X."/>
            <person name="Stephens R."/>
            <person name="Nusbaum C."/>
            <person name="Birren B.W."/>
            <person name="Azadi P."/>
            <person name="Lempicki R.A."/>
            <person name="Cuomo C.A."/>
            <person name="Kovacs J.A."/>
        </authorList>
    </citation>
    <scope>NUCLEOTIDE SEQUENCE [LARGE SCALE GENOMIC DNA]</scope>
    <source>
        <strain evidence="8">B80</strain>
    </source>
</reference>
<evidence type="ECO:0000256" key="1">
    <source>
        <dbReference type="ARBA" id="ARBA00004225"/>
    </source>
</evidence>
<keyword evidence="5 6" id="KW-0472">Membrane</keyword>
<dbReference type="GeneID" id="28938388"/>
<dbReference type="GO" id="GO:0005741">
    <property type="term" value="C:mitochondrial outer membrane"/>
    <property type="evidence" value="ECO:0007669"/>
    <property type="project" value="TreeGrafter"/>
</dbReference>
<protein>
    <recommendedName>
        <fullName evidence="9">Nuclear control of ATPase protein 2</fullName>
    </recommendedName>
</protein>
<keyword evidence="3 6" id="KW-1133">Transmembrane helix</keyword>
<evidence type="ECO:0000256" key="5">
    <source>
        <dbReference type="ARBA" id="ARBA00023136"/>
    </source>
</evidence>
<dbReference type="Proteomes" id="UP000054454">
    <property type="component" value="Unassembled WGS sequence"/>
</dbReference>
<evidence type="ECO:0000256" key="4">
    <source>
        <dbReference type="ARBA" id="ARBA00023128"/>
    </source>
</evidence>
<dbReference type="Pfam" id="PF08637">
    <property type="entry name" value="NCA2"/>
    <property type="match status" value="1"/>
</dbReference>
<evidence type="ECO:0000313" key="7">
    <source>
        <dbReference type="EMBL" id="KTW28019.1"/>
    </source>
</evidence>
<keyword evidence="2 6" id="KW-0812">Transmembrane</keyword>
<evidence type="ECO:0000256" key="6">
    <source>
        <dbReference type="SAM" id="Phobius"/>
    </source>
</evidence>
<dbReference type="VEuPathDB" id="FungiDB:T552_04134"/>
<dbReference type="PANTHER" id="PTHR28234">
    <property type="entry name" value="NUCLEAR CONTROL OF ATPASE PROTEIN 2"/>
    <property type="match status" value="1"/>
</dbReference>
<feature type="transmembrane region" description="Helical" evidence="6">
    <location>
        <begin position="60"/>
        <end position="81"/>
    </location>
</feature>
<proteinExistence type="predicted"/>
<comment type="subcellular location">
    <subcellularLocation>
        <location evidence="1">Mitochondrion membrane</location>
        <topology evidence="1">Multi-pass membrane protein</topology>
    </subcellularLocation>
</comment>
<dbReference type="OrthoDB" id="413313at2759"/>
<keyword evidence="8" id="KW-1185">Reference proteome</keyword>
<feature type="transmembrane region" description="Helical" evidence="6">
    <location>
        <begin position="440"/>
        <end position="462"/>
    </location>
</feature>
<evidence type="ECO:0008006" key="9">
    <source>
        <dbReference type="Google" id="ProtNLM"/>
    </source>
</evidence>
<name>A0A0W4ZI18_PNEC8</name>
<dbReference type="AlphaFoldDB" id="A0A0W4ZI18"/>
<accession>A0A0W4ZI18</accession>
<feature type="transmembrane region" description="Helical" evidence="6">
    <location>
        <begin position="273"/>
        <end position="295"/>
    </location>
</feature>
<evidence type="ECO:0000256" key="2">
    <source>
        <dbReference type="ARBA" id="ARBA00022692"/>
    </source>
</evidence>